<sequence>MNKNIYGMTYRELRDELYECYNNPTKEFIIRKLMKLMKEKYEHHKYIKRNLKIQRHKRLKKVPNRGGLNHFVNGIEKYKSDKSNEDLVNDIFSEIDKSEIDKQENNVVPMNAMNAMNSENMTKSKYGKYDNKFEKEIKNDYLNNNLMARMNGELDLRKSKRKKKMFILPYTNITGIKYAPYNNNNNNNNNMLTNFSSIKNKEKYK</sequence>
<evidence type="ECO:0000313" key="1">
    <source>
        <dbReference type="EMBL" id="QBK88641.1"/>
    </source>
</evidence>
<name>A0A481Z0F5_9VIRU</name>
<proteinExistence type="predicted"/>
<protein>
    <submittedName>
        <fullName evidence="1">Uncharacterized protein</fullName>
    </submittedName>
</protein>
<gene>
    <name evidence="1" type="ORF">LCMiAC01_03190</name>
</gene>
<dbReference type="EMBL" id="MK500394">
    <property type="protein sequence ID" value="QBK88641.1"/>
    <property type="molecule type" value="Genomic_DNA"/>
</dbReference>
<accession>A0A481Z0F5</accession>
<reference evidence="1" key="1">
    <citation type="journal article" date="2019" name="MBio">
        <title>Virus Genomes from Deep Sea Sediments Expand the Ocean Megavirome and Support Independent Origins of Viral Gigantism.</title>
        <authorList>
            <person name="Backstrom D."/>
            <person name="Yutin N."/>
            <person name="Jorgensen S.L."/>
            <person name="Dharamshi J."/>
            <person name="Homa F."/>
            <person name="Zaremba-Niedwiedzka K."/>
            <person name="Spang A."/>
            <person name="Wolf Y.I."/>
            <person name="Koonin E.V."/>
            <person name="Ettema T.J."/>
        </authorList>
    </citation>
    <scope>NUCLEOTIDE SEQUENCE</scope>
</reference>
<organism evidence="1">
    <name type="scientific">Mimivirus LCMiAC01</name>
    <dbReference type="NCBI Taxonomy" id="2506608"/>
    <lineage>
        <taxon>Viruses</taxon>
        <taxon>Varidnaviria</taxon>
        <taxon>Bamfordvirae</taxon>
        <taxon>Nucleocytoviricota</taxon>
        <taxon>Megaviricetes</taxon>
        <taxon>Imitervirales</taxon>
        <taxon>Mimiviridae</taxon>
        <taxon>Klosneuvirinae</taxon>
    </lineage>
</organism>